<evidence type="ECO:0000313" key="3">
    <source>
        <dbReference type="EMBL" id="OII71483.1"/>
    </source>
</evidence>
<evidence type="ECO:0000256" key="1">
    <source>
        <dbReference type="PROSITE-ProRule" id="PRU00176"/>
    </source>
</evidence>
<dbReference type="EMBL" id="LRBS01000121">
    <property type="protein sequence ID" value="OII71483.1"/>
    <property type="molecule type" value="Genomic_DNA"/>
</dbReference>
<protein>
    <submittedName>
        <fullName evidence="3">RNA recognition family protein</fullName>
    </submittedName>
</protein>
<proteinExistence type="predicted"/>
<reference evidence="3 4" key="1">
    <citation type="submission" date="2016-10" db="EMBL/GenBank/DDBJ databases">
        <title>Reductive evolution of mitochondrial metabolism and differential evolution of invasion-related proteins in Cryptosporidium.</title>
        <authorList>
            <person name="Liu S."/>
            <person name="Roellig D.M."/>
            <person name="Guo Y."/>
            <person name="Li N."/>
            <person name="Frace M.A."/>
            <person name="Tang K."/>
            <person name="Zhang L."/>
            <person name="Feng Y."/>
            <person name="Xiao L."/>
        </authorList>
    </citation>
    <scope>NUCLEOTIDE SEQUENCE [LARGE SCALE GENOMIC DNA]</scope>
    <source>
        <strain evidence="3">30847</strain>
    </source>
</reference>
<accession>A0A1J4MDC7</accession>
<keyword evidence="4" id="KW-1185">Reference proteome</keyword>
<dbReference type="InterPro" id="IPR025742">
    <property type="entry name" value="CSTF2_hinge"/>
</dbReference>
<dbReference type="InterPro" id="IPR035979">
    <property type="entry name" value="RBD_domain_sf"/>
</dbReference>
<feature type="domain" description="RRM" evidence="2">
    <location>
        <begin position="7"/>
        <end position="85"/>
    </location>
</feature>
<dbReference type="Proteomes" id="UP000186804">
    <property type="component" value="Unassembled WGS sequence"/>
</dbReference>
<dbReference type="Pfam" id="PF14327">
    <property type="entry name" value="CSTF2_hinge"/>
    <property type="match status" value="1"/>
</dbReference>
<dbReference type="SUPFAM" id="SSF54928">
    <property type="entry name" value="RNA-binding domain, RBD"/>
    <property type="match status" value="1"/>
</dbReference>
<keyword evidence="1" id="KW-0694">RNA-binding</keyword>
<sequence>MHSSGGTQVWVGNVAFDATEDELREVMSAVGPVLSIRIVYDKDTGLSRGFSFCEYRDIETCIMAIKNLNGYELRGRAIRVDWTSPDMRSRYNHLVTSNAPIPTSSSGVVTNPPGIQGVSGILSSNTQSTDNIHNQIIIPPNNHNQKSQEDTSVISLAQSPNTSLDGLSAEIIQIVQSMTIGQLYYLLGHMQKLVIQNPDTARCILLENPQFCYALLHAQYIVGMANEPFVPLTPEQLSKANTIRQQVLSERGNHISVAISGTSNDVSALIEEIMNNPNPALVQALASIQPDHVTQWTSEEKAKILAIQQILRNRGLIR</sequence>
<dbReference type="InterPro" id="IPR012677">
    <property type="entry name" value="Nucleotide-bd_a/b_plait_sf"/>
</dbReference>
<dbReference type="RefSeq" id="XP_067066673.1">
    <property type="nucleotide sequence ID" value="XM_067213422.1"/>
</dbReference>
<organism evidence="3 4">
    <name type="scientific">Cryptosporidium andersoni</name>
    <dbReference type="NCBI Taxonomy" id="117008"/>
    <lineage>
        <taxon>Eukaryota</taxon>
        <taxon>Sar</taxon>
        <taxon>Alveolata</taxon>
        <taxon>Apicomplexa</taxon>
        <taxon>Conoidasida</taxon>
        <taxon>Coccidia</taxon>
        <taxon>Eucoccidiorida</taxon>
        <taxon>Eimeriorina</taxon>
        <taxon>Cryptosporidiidae</taxon>
        <taxon>Cryptosporidium</taxon>
    </lineage>
</organism>
<dbReference type="Gene3D" id="3.30.70.330">
    <property type="match status" value="1"/>
</dbReference>
<dbReference type="VEuPathDB" id="CryptoDB:cand_031960"/>
<name>A0A1J4MDC7_9CRYT</name>
<dbReference type="GO" id="GO:0003729">
    <property type="term" value="F:mRNA binding"/>
    <property type="evidence" value="ECO:0007669"/>
    <property type="project" value="TreeGrafter"/>
</dbReference>
<dbReference type="AlphaFoldDB" id="A0A1J4MDC7"/>
<dbReference type="Pfam" id="PF00076">
    <property type="entry name" value="RRM_1"/>
    <property type="match status" value="1"/>
</dbReference>
<dbReference type="CDD" id="cd12398">
    <property type="entry name" value="RRM_CSTF2_RNA15_like"/>
    <property type="match status" value="1"/>
</dbReference>
<dbReference type="SMART" id="SM00360">
    <property type="entry name" value="RRM"/>
    <property type="match status" value="1"/>
</dbReference>
<dbReference type="PANTHER" id="PTHR45735">
    <property type="entry name" value="CLEAVAGE STIMULATION FACTOR SUBUNIT 2"/>
    <property type="match status" value="1"/>
</dbReference>
<gene>
    <name evidence="3" type="ORF">cand_031960</name>
</gene>
<dbReference type="PROSITE" id="PS50102">
    <property type="entry name" value="RRM"/>
    <property type="match status" value="1"/>
</dbReference>
<dbReference type="GO" id="GO:0005847">
    <property type="term" value="C:mRNA cleavage and polyadenylation specificity factor complex"/>
    <property type="evidence" value="ECO:0007669"/>
    <property type="project" value="TreeGrafter"/>
</dbReference>
<dbReference type="GeneID" id="92367380"/>
<dbReference type="Pfam" id="PF15861">
    <property type="entry name" value="partial_CstF"/>
    <property type="match status" value="1"/>
</dbReference>
<comment type="caution">
    <text evidence="3">The sequence shown here is derived from an EMBL/GenBank/DDBJ whole genome shotgun (WGS) entry which is preliminary data.</text>
</comment>
<evidence type="ECO:0000313" key="4">
    <source>
        <dbReference type="Proteomes" id="UP000186804"/>
    </source>
</evidence>
<dbReference type="InterPro" id="IPR031721">
    <property type="entry name" value="Partial_CstF"/>
</dbReference>
<dbReference type="OrthoDB" id="272703at2759"/>
<evidence type="ECO:0000259" key="2">
    <source>
        <dbReference type="PROSITE" id="PS50102"/>
    </source>
</evidence>
<dbReference type="InterPro" id="IPR000504">
    <property type="entry name" value="RRM_dom"/>
</dbReference>
<dbReference type="PANTHER" id="PTHR45735:SF2">
    <property type="entry name" value="CLEAVAGE STIMULATION FACTOR SUBUNIT 2"/>
    <property type="match status" value="1"/>
</dbReference>